<dbReference type="AlphaFoldDB" id="A1RA11"/>
<evidence type="ECO:0000313" key="3">
    <source>
        <dbReference type="EMBL" id="ABM07392.1"/>
    </source>
</evidence>
<dbReference type="InterPro" id="IPR050791">
    <property type="entry name" value="Aldo-Keto_reductase"/>
</dbReference>
<proteinExistence type="predicted"/>
<name>A1RA11_PAEAT</name>
<dbReference type="KEGG" id="aau:AAur_3377"/>
<reference evidence="3 4" key="1">
    <citation type="journal article" date="2006" name="PLoS Genet.">
        <title>Secrets of soil survival revealed by the genome sequence of Arthrobacter aurescens TC1.</title>
        <authorList>
            <person name="Mongodin E.F."/>
            <person name="Shapir N."/>
            <person name="Daugherty S.C."/>
            <person name="DeBoy R.T."/>
            <person name="Emerson J.B."/>
            <person name="Shvartzbeyn A."/>
            <person name="Radune D."/>
            <person name="Vamathevan J."/>
            <person name="Riggs F."/>
            <person name="Grinberg V."/>
            <person name="Khouri H."/>
            <person name="Wackett L.P."/>
            <person name="Nelson K.E."/>
            <person name="Sadowsky M.J."/>
        </authorList>
    </citation>
    <scope>NUCLEOTIDE SEQUENCE [LARGE SCALE GENOMIC DNA]</scope>
    <source>
        <strain evidence="3 4">TC1</strain>
    </source>
</reference>
<keyword evidence="4" id="KW-1185">Reference proteome</keyword>
<dbReference type="InterPro" id="IPR023210">
    <property type="entry name" value="NADP_OxRdtase_dom"/>
</dbReference>
<dbReference type="HOGENOM" id="CLU_023205_2_1_11"/>
<dbReference type="Proteomes" id="UP000000637">
    <property type="component" value="Chromosome"/>
</dbReference>
<dbReference type="PANTHER" id="PTHR43625:SF40">
    <property type="entry name" value="ALDO-KETO REDUCTASE YAKC [NADP(+)]"/>
    <property type="match status" value="1"/>
</dbReference>
<protein>
    <submittedName>
        <fullName evidence="3">Oxidoreductase, aldo/keto reductase family</fullName>
    </submittedName>
</protein>
<accession>A1RA11</accession>
<dbReference type="eggNOG" id="COG0667">
    <property type="taxonomic scope" value="Bacteria"/>
</dbReference>
<sequence length="292" mass="31391">MPLTMSYGASHRGAAGPVIQAALDSGITHFDTADMYGSGANERIVGAALGRRRNEVTLATKVGIKSAAGIPYGVDGRPSYIRKAVERSLRRLRTDRIDLYYLHRVDPRVPIEDSVGALAELVHRGLVREVGVSEVNGSQLRRAHAVHPIAAAQMEWSLFERNLEADLLPVARELRISIVAYAPLGRGMLAASSSRPQQLAAFDIRRTLGRWQGESLSRHLAAMDELSGLAKSSGATTGQLALAWLLHQGLDVVPIPGTTKPAHVKENVAALDLSLDVALVRRVAEIAANAAR</sequence>
<evidence type="ECO:0000256" key="1">
    <source>
        <dbReference type="ARBA" id="ARBA00023002"/>
    </source>
</evidence>
<dbReference type="GO" id="GO:0016491">
    <property type="term" value="F:oxidoreductase activity"/>
    <property type="evidence" value="ECO:0007669"/>
    <property type="project" value="UniProtKB-KW"/>
</dbReference>
<dbReference type="Gene3D" id="3.20.20.100">
    <property type="entry name" value="NADP-dependent oxidoreductase domain"/>
    <property type="match status" value="1"/>
</dbReference>
<dbReference type="InterPro" id="IPR020471">
    <property type="entry name" value="AKR"/>
</dbReference>
<organism evidence="3 4">
    <name type="scientific">Paenarthrobacter aurescens (strain TC1)</name>
    <dbReference type="NCBI Taxonomy" id="290340"/>
    <lineage>
        <taxon>Bacteria</taxon>
        <taxon>Bacillati</taxon>
        <taxon>Actinomycetota</taxon>
        <taxon>Actinomycetes</taxon>
        <taxon>Micrococcales</taxon>
        <taxon>Micrococcaceae</taxon>
        <taxon>Paenarthrobacter</taxon>
    </lineage>
</organism>
<dbReference type="STRING" id="290340.AAur_3377"/>
<dbReference type="InterPro" id="IPR036812">
    <property type="entry name" value="NAD(P)_OxRdtase_dom_sf"/>
</dbReference>
<dbReference type="EMBL" id="CP000474">
    <property type="protein sequence ID" value="ABM07392.1"/>
    <property type="molecule type" value="Genomic_DNA"/>
</dbReference>
<dbReference type="PANTHER" id="PTHR43625">
    <property type="entry name" value="AFLATOXIN B1 ALDEHYDE REDUCTASE"/>
    <property type="match status" value="1"/>
</dbReference>
<dbReference type="SUPFAM" id="SSF51430">
    <property type="entry name" value="NAD(P)-linked oxidoreductase"/>
    <property type="match status" value="1"/>
</dbReference>
<keyword evidence="1" id="KW-0560">Oxidoreductase</keyword>
<evidence type="ECO:0000313" key="4">
    <source>
        <dbReference type="Proteomes" id="UP000000637"/>
    </source>
</evidence>
<dbReference type="Pfam" id="PF00248">
    <property type="entry name" value="Aldo_ket_red"/>
    <property type="match status" value="1"/>
</dbReference>
<gene>
    <name evidence="3" type="ordered locus">AAur_3377</name>
</gene>
<dbReference type="GO" id="GO:0005737">
    <property type="term" value="C:cytoplasm"/>
    <property type="evidence" value="ECO:0007669"/>
    <property type="project" value="TreeGrafter"/>
</dbReference>
<evidence type="ECO:0000259" key="2">
    <source>
        <dbReference type="Pfam" id="PF00248"/>
    </source>
</evidence>
<dbReference type="PRINTS" id="PR00069">
    <property type="entry name" value="ALDKETRDTASE"/>
</dbReference>
<feature type="domain" description="NADP-dependent oxidoreductase" evidence="2">
    <location>
        <begin position="13"/>
        <end position="286"/>
    </location>
</feature>